<feature type="region of interest" description="Disordered" evidence="1">
    <location>
        <begin position="130"/>
        <end position="153"/>
    </location>
</feature>
<dbReference type="AlphaFoldDB" id="A0A6G1KS87"/>
<organism evidence="2 3">
    <name type="scientific">Pleomassaria siparia CBS 279.74</name>
    <dbReference type="NCBI Taxonomy" id="1314801"/>
    <lineage>
        <taxon>Eukaryota</taxon>
        <taxon>Fungi</taxon>
        <taxon>Dikarya</taxon>
        <taxon>Ascomycota</taxon>
        <taxon>Pezizomycotina</taxon>
        <taxon>Dothideomycetes</taxon>
        <taxon>Pleosporomycetidae</taxon>
        <taxon>Pleosporales</taxon>
        <taxon>Pleomassariaceae</taxon>
        <taxon>Pleomassaria</taxon>
    </lineage>
</organism>
<protein>
    <submittedName>
        <fullName evidence="2">Uncharacterized protein</fullName>
    </submittedName>
</protein>
<gene>
    <name evidence="2" type="ORF">K504DRAFT_497617</name>
</gene>
<accession>A0A6G1KS87</accession>
<name>A0A6G1KS87_9PLEO</name>
<keyword evidence="3" id="KW-1185">Reference proteome</keyword>
<dbReference type="EMBL" id="MU005764">
    <property type="protein sequence ID" value="KAF2715756.1"/>
    <property type="molecule type" value="Genomic_DNA"/>
</dbReference>
<proteinExistence type="predicted"/>
<sequence>MEIPTVAIGIGSNNDVTVRMNEEFMAWLEDDGETSIAEMWIGPDEAPSPVVPPFRVLRRYRYVMPISPPASSSSSLFSPWLEPIPFMSLTPTIGDQSRSSTPTPTMNVSPVASPVASPTVILRLVQHLTSRSTSSPHSMRPRDELSSSSSTSSSLELMETIKLRRDSAHIQSFANLGTSERLRIIESEGIDVNPFGTDHWPLDTHQEGMNMNIEEIIVPTYWDWKLILLVMISLPIQRWSDAGLSYLITTDSMMLLIKILH</sequence>
<evidence type="ECO:0000256" key="1">
    <source>
        <dbReference type="SAM" id="MobiDB-lite"/>
    </source>
</evidence>
<evidence type="ECO:0000313" key="2">
    <source>
        <dbReference type="EMBL" id="KAF2715756.1"/>
    </source>
</evidence>
<reference evidence="2" key="1">
    <citation type="journal article" date="2020" name="Stud. Mycol.">
        <title>101 Dothideomycetes genomes: a test case for predicting lifestyles and emergence of pathogens.</title>
        <authorList>
            <person name="Haridas S."/>
            <person name="Albert R."/>
            <person name="Binder M."/>
            <person name="Bloem J."/>
            <person name="Labutti K."/>
            <person name="Salamov A."/>
            <person name="Andreopoulos B."/>
            <person name="Baker S."/>
            <person name="Barry K."/>
            <person name="Bills G."/>
            <person name="Bluhm B."/>
            <person name="Cannon C."/>
            <person name="Castanera R."/>
            <person name="Culley D."/>
            <person name="Daum C."/>
            <person name="Ezra D."/>
            <person name="Gonzalez J."/>
            <person name="Henrissat B."/>
            <person name="Kuo A."/>
            <person name="Liang C."/>
            <person name="Lipzen A."/>
            <person name="Lutzoni F."/>
            <person name="Magnuson J."/>
            <person name="Mondo S."/>
            <person name="Nolan M."/>
            <person name="Ohm R."/>
            <person name="Pangilinan J."/>
            <person name="Park H.-J."/>
            <person name="Ramirez L."/>
            <person name="Alfaro M."/>
            <person name="Sun H."/>
            <person name="Tritt A."/>
            <person name="Yoshinaga Y."/>
            <person name="Zwiers L.-H."/>
            <person name="Turgeon B."/>
            <person name="Goodwin S."/>
            <person name="Spatafora J."/>
            <person name="Crous P."/>
            <person name="Grigoriev I."/>
        </authorList>
    </citation>
    <scope>NUCLEOTIDE SEQUENCE</scope>
    <source>
        <strain evidence="2">CBS 279.74</strain>
    </source>
</reference>
<dbReference type="Proteomes" id="UP000799428">
    <property type="component" value="Unassembled WGS sequence"/>
</dbReference>
<evidence type="ECO:0000313" key="3">
    <source>
        <dbReference type="Proteomes" id="UP000799428"/>
    </source>
</evidence>